<gene>
    <name evidence="2" type="ordered locus">BT9727_0844</name>
</gene>
<dbReference type="HOGENOM" id="CLU_2022080_0_0_9"/>
<dbReference type="InterPro" id="IPR025668">
    <property type="entry name" value="Tnp_DDE_dom"/>
</dbReference>
<dbReference type="Proteomes" id="UP000001301">
    <property type="component" value="Chromosome"/>
</dbReference>
<accession>Q6HMN4</accession>
<dbReference type="EMBL" id="AE017355">
    <property type="protein sequence ID" value="AAT59203.1"/>
    <property type="molecule type" value="Genomic_DNA"/>
</dbReference>
<proteinExistence type="predicted"/>
<evidence type="ECO:0000259" key="1">
    <source>
        <dbReference type="Pfam" id="PF13751"/>
    </source>
</evidence>
<dbReference type="KEGG" id="btk:BT9727_0844"/>
<dbReference type="Pfam" id="PF13751">
    <property type="entry name" value="DDE_Tnp_1_6"/>
    <property type="match status" value="1"/>
</dbReference>
<evidence type="ECO:0000313" key="2">
    <source>
        <dbReference type="EMBL" id="AAT59203.1"/>
    </source>
</evidence>
<name>Q6HMN4_BACHK</name>
<organism evidence="2 3">
    <name type="scientific">Bacillus thuringiensis subsp. konkukian (strain 97-27)</name>
    <dbReference type="NCBI Taxonomy" id="281309"/>
    <lineage>
        <taxon>Bacteria</taxon>
        <taxon>Bacillati</taxon>
        <taxon>Bacillota</taxon>
        <taxon>Bacilli</taxon>
        <taxon>Bacillales</taxon>
        <taxon>Bacillaceae</taxon>
        <taxon>Bacillus</taxon>
        <taxon>Bacillus cereus group</taxon>
    </lineage>
</organism>
<feature type="domain" description="Transposase DDE" evidence="1">
    <location>
        <begin position="8"/>
        <end position="85"/>
    </location>
</feature>
<dbReference type="AlphaFoldDB" id="Q6HMN4"/>
<dbReference type="PATRIC" id="fig|281309.8.peg.884"/>
<reference evidence="2 3" key="1">
    <citation type="journal article" date="2006" name="J. Bacteriol.">
        <title>Pathogenomic sequence analysis of Bacillus cereus and Bacillus thuringiensis isolates closely related to Bacillus anthracis.</title>
        <authorList>
            <person name="Han C.S."/>
            <person name="Xie G."/>
            <person name="Challacombe J.F."/>
            <person name="Altherr M.R."/>
            <person name="Bhotika S.S."/>
            <person name="Brown N."/>
            <person name="Bruce D."/>
            <person name="Campbell C.S."/>
            <person name="Campbell M.L."/>
            <person name="Chen J."/>
            <person name="Chertkov O."/>
            <person name="Cleland C."/>
            <person name="Dimitrijevic M."/>
            <person name="Doggett N.A."/>
            <person name="Fawcett J.J."/>
            <person name="Glavina T."/>
            <person name="Goodwin L.A."/>
            <person name="Green L.D."/>
            <person name="Hill K.K."/>
            <person name="Hitchcock P."/>
            <person name="Jackson P.J."/>
            <person name="Keim P."/>
            <person name="Kewalramani A.R."/>
            <person name="Longmire J."/>
            <person name="Lucas S."/>
            <person name="Malfatti S."/>
            <person name="McMurry K."/>
            <person name="Meincke L.J."/>
            <person name="Misra M."/>
            <person name="Moseman B.L."/>
            <person name="Mundt M."/>
            <person name="Munk A.C."/>
            <person name="Okinaka R.T."/>
            <person name="Parson-Quintana B."/>
            <person name="Reilly L.P."/>
            <person name="Richardson P."/>
            <person name="Robinson D.L."/>
            <person name="Rubin E."/>
            <person name="Saunders E."/>
            <person name="Tapia R."/>
            <person name="Tesmer J.G."/>
            <person name="Thayer N."/>
            <person name="Thompson L.S."/>
            <person name="Tice H."/>
            <person name="Ticknor L.O."/>
            <person name="Wills P.L."/>
            <person name="Brettin T.S."/>
            <person name="Gilna P."/>
        </authorList>
    </citation>
    <scope>NUCLEOTIDE SEQUENCE [LARGE SCALE GENOMIC DNA]</scope>
    <source>
        <strain evidence="2 3">97-27</strain>
    </source>
</reference>
<evidence type="ECO:0000313" key="3">
    <source>
        <dbReference type="Proteomes" id="UP000001301"/>
    </source>
</evidence>
<protein>
    <submittedName>
        <fullName evidence="2">Transposase for IS660, C-terminal region</fullName>
    </submittedName>
</protein>
<sequence length="122" mass="14539">MSCSFQRNKNKKLSLIIYGREKDIVRKNKLTATEKKLYKVRYSTIERSFADAKELHGYRYARFRGLKSVQMQAYLTATCQNVKKIALHLTQKDLVDGYFSKFYYFMLLSFPKIKKITECWEP</sequence>